<dbReference type="EMBL" id="MSPX01000030">
    <property type="protein sequence ID" value="OQP83618.1"/>
    <property type="molecule type" value="Genomic_DNA"/>
</dbReference>
<dbReference type="PANTHER" id="PTHR43179:SF7">
    <property type="entry name" value="RHAMNOSYLTRANSFERASE WBBL"/>
    <property type="match status" value="1"/>
</dbReference>
<evidence type="ECO:0000313" key="5">
    <source>
        <dbReference type="Proteomes" id="UP000192652"/>
    </source>
</evidence>
<feature type="domain" description="Galactosyltransferase C-terminal" evidence="3">
    <location>
        <begin position="152"/>
        <end position="216"/>
    </location>
</feature>
<dbReference type="CDD" id="cd04186">
    <property type="entry name" value="GT_2_like_c"/>
    <property type="match status" value="1"/>
</dbReference>
<dbReference type="GO" id="GO:0016740">
    <property type="term" value="F:transferase activity"/>
    <property type="evidence" value="ECO:0007669"/>
    <property type="project" value="UniProtKB-KW"/>
</dbReference>
<evidence type="ECO:0000313" key="4">
    <source>
        <dbReference type="EMBL" id="OQP83618.1"/>
    </source>
</evidence>
<proteinExistence type="predicted"/>
<accession>A0ABX3P7W2</accession>
<dbReference type="PANTHER" id="PTHR43179">
    <property type="entry name" value="RHAMNOSYLTRANSFERASE WBBL"/>
    <property type="match status" value="1"/>
</dbReference>
<keyword evidence="1 4" id="KW-0808">Transferase</keyword>
<dbReference type="Pfam" id="PF00535">
    <property type="entry name" value="Glycos_transf_2"/>
    <property type="match status" value="1"/>
</dbReference>
<dbReference type="InterPro" id="IPR027791">
    <property type="entry name" value="Galactosyl_T_C"/>
</dbReference>
<dbReference type="Proteomes" id="UP000192652">
    <property type="component" value="Unassembled WGS sequence"/>
</dbReference>
<keyword evidence="5" id="KW-1185">Reference proteome</keyword>
<dbReference type="SUPFAM" id="SSF53448">
    <property type="entry name" value="Nucleotide-diphospho-sugar transferases"/>
    <property type="match status" value="1"/>
</dbReference>
<dbReference type="InterPro" id="IPR001173">
    <property type="entry name" value="Glyco_trans_2-like"/>
</dbReference>
<protein>
    <submittedName>
        <fullName evidence="4">Glycosyl transferase family 2</fullName>
    </submittedName>
</protein>
<evidence type="ECO:0000259" key="2">
    <source>
        <dbReference type="Pfam" id="PF00535"/>
    </source>
</evidence>
<gene>
    <name evidence="4" type="ORF">BTR14_22170</name>
</gene>
<name>A0ABX3P7W2_9HYPH</name>
<dbReference type="Pfam" id="PF02709">
    <property type="entry name" value="Glyco_transf_7C"/>
    <property type="match status" value="1"/>
</dbReference>
<organism evidence="4 5">
    <name type="scientific">Xaviernesmea rhizosphaerae</name>
    <dbReference type="NCBI Taxonomy" id="1672749"/>
    <lineage>
        <taxon>Bacteria</taxon>
        <taxon>Pseudomonadati</taxon>
        <taxon>Pseudomonadota</taxon>
        <taxon>Alphaproteobacteria</taxon>
        <taxon>Hyphomicrobiales</taxon>
        <taxon>Rhizobiaceae</taxon>
        <taxon>Rhizobium/Agrobacterium group</taxon>
        <taxon>Xaviernesmea</taxon>
    </lineage>
</organism>
<sequence length="285" mass="31866">MIVNYRTPDLTIRCVQSIIDQGVAKPEDIVVVDNRSPDNSEQRLTKELPGGVRFFQSGKNAGFGAGVNFGVRQTHSDYLLVLNPDTYFEFDSVSGVIDYLRTTPQVGLVGLDLINPDGSRQHSARRFYSFLDIAARRLPVIKTLFSSRNNRHLMLEKWKLDAPFDAEWVMGTGFIIRSDLYNRIGGMDESYFLYMEDVDLCARVWCEGLKVQCIPGAKLVHDHQRSSAASPFSFAGRAHIKSLLLFRQNFTLPLFRSPGVDKVVKSFGKGPAALHSGQSASESRS</sequence>
<feature type="domain" description="Glycosyltransferase 2-like" evidence="2">
    <location>
        <begin position="2"/>
        <end position="134"/>
    </location>
</feature>
<dbReference type="Gene3D" id="3.90.550.10">
    <property type="entry name" value="Spore Coat Polysaccharide Biosynthesis Protein SpsA, Chain A"/>
    <property type="match status" value="1"/>
</dbReference>
<dbReference type="InterPro" id="IPR029044">
    <property type="entry name" value="Nucleotide-diphossugar_trans"/>
</dbReference>
<reference evidence="4 5" key="1">
    <citation type="journal article" date="2017" name="Antonie Van Leeuwenhoek">
        <title>Rhizobium rhizosphaerae sp. nov., a novel species isolated from rice rhizosphere.</title>
        <authorList>
            <person name="Zhao J.J."/>
            <person name="Zhang J."/>
            <person name="Zhang R.J."/>
            <person name="Zhang C.W."/>
            <person name="Yin H.Q."/>
            <person name="Zhang X.X."/>
        </authorList>
    </citation>
    <scope>NUCLEOTIDE SEQUENCE [LARGE SCALE GENOMIC DNA]</scope>
    <source>
        <strain evidence="4 5">RD15</strain>
    </source>
</reference>
<evidence type="ECO:0000256" key="1">
    <source>
        <dbReference type="ARBA" id="ARBA00022679"/>
    </source>
</evidence>
<evidence type="ECO:0000259" key="3">
    <source>
        <dbReference type="Pfam" id="PF02709"/>
    </source>
</evidence>
<comment type="caution">
    <text evidence="4">The sequence shown here is derived from an EMBL/GenBank/DDBJ whole genome shotgun (WGS) entry which is preliminary data.</text>
</comment>